<dbReference type="PROSITE" id="PS50110">
    <property type="entry name" value="RESPONSE_REGULATORY"/>
    <property type="match status" value="1"/>
</dbReference>
<dbReference type="CDD" id="cd19925">
    <property type="entry name" value="REC_citrate_TCS"/>
    <property type="match status" value="1"/>
</dbReference>
<dbReference type="InterPro" id="IPR024187">
    <property type="entry name" value="Sig_transdc_resp-reg_cit/mal"/>
</dbReference>
<dbReference type="PANTHER" id="PTHR45526">
    <property type="entry name" value="TRANSCRIPTIONAL REGULATORY PROTEIN DPIA"/>
    <property type="match status" value="1"/>
</dbReference>
<sequence length="225" mass="25587">MIRVLIVDDDPMVAKWNETYVSKLNGFQAAGVVHTYADAKEKLRHGQVDLVLLDIYIGADNGLQLLQELRAESFWEGDVMLITAASDVDSVKKAMRYGAVDYIMKPFDFDRFREAMEKYKSRTKLFAEHEQIDQDRLDHQWFPKVEPVQEDLPKGLSVSTLKRVEEGVAALDKKAFSTEEVADVTGISRVTVRKYLKYLAETGALGERLTYGAVGRPQHLFLLEE</sequence>
<dbReference type="InterPro" id="IPR051271">
    <property type="entry name" value="2C-system_Tx_regulators"/>
</dbReference>
<dbReference type="SMART" id="SM00448">
    <property type="entry name" value="REC"/>
    <property type="match status" value="1"/>
</dbReference>
<dbReference type="EMBL" id="JBHSGK010000011">
    <property type="protein sequence ID" value="MFC4736883.1"/>
    <property type="molecule type" value="Genomic_DNA"/>
</dbReference>
<comment type="caution">
    <text evidence="11">The sequence shown here is derived from an EMBL/GenBank/DDBJ whole genome shotgun (WGS) entry which is preliminary data.</text>
</comment>
<evidence type="ECO:0000256" key="3">
    <source>
        <dbReference type="ARBA" id="ARBA00022553"/>
    </source>
</evidence>
<keyword evidence="6" id="KW-0238">DNA-binding</keyword>
<evidence type="ECO:0000313" key="11">
    <source>
        <dbReference type="EMBL" id="MFC4736883.1"/>
    </source>
</evidence>
<evidence type="ECO:0000256" key="4">
    <source>
        <dbReference type="ARBA" id="ARBA00023012"/>
    </source>
</evidence>
<keyword evidence="12" id="KW-1185">Reference proteome</keyword>
<evidence type="ECO:0000256" key="8">
    <source>
        <dbReference type="ARBA" id="ARBA00023163"/>
    </source>
</evidence>
<evidence type="ECO:0000313" key="12">
    <source>
        <dbReference type="Proteomes" id="UP001595896"/>
    </source>
</evidence>
<keyword evidence="2" id="KW-0963">Cytoplasm</keyword>
<feature type="domain" description="Response regulatory" evidence="10">
    <location>
        <begin position="3"/>
        <end position="120"/>
    </location>
</feature>
<dbReference type="PANTHER" id="PTHR45526:SF1">
    <property type="entry name" value="TRANSCRIPTIONAL REGULATORY PROTEIN DCUR-RELATED"/>
    <property type="match status" value="1"/>
</dbReference>
<evidence type="ECO:0000256" key="7">
    <source>
        <dbReference type="ARBA" id="ARBA00023159"/>
    </source>
</evidence>
<keyword evidence="3 9" id="KW-0597">Phosphoprotein</keyword>
<gene>
    <name evidence="11" type="ORF">ACFO4L_09830</name>
</gene>
<feature type="modified residue" description="4-aspartylphosphate" evidence="9">
    <location>
        <position position="54"/>
    </location>
</feature>
<protein>
    <submittedName>
        <fullName evidence="11">Response regulator</fullName>
    </submittedName>
</protein>
<dbReference type="Proteomes" id="UP001595896">
    <property type="component" value="Unassembled WGS sequence"/>
</dbReference>
<keyword evidence="4" id="KW-0902">Two-component regulatory system</keyword>
<dbReference type="Pfam" id="PF00072">
    <property type="entry name" value="Response_reg"/>
    <property type="match status" value="1"/>
</dbReference>
<dbReference type="InterPro" id="IPR011006">
    <property type="entry name" value="CheY-like_superfamily"/>
</dbReference>
<evidence type="ECO:0000256" key="5">
    <source>
        <dbReference type="ARBA" id="ARBA00023015"/>
    </source>
</evidence>
<dbReference type="PIRSF" id="PIRSF006171">
    <property type="entry name" value="RR_citrat_malat"/>
    <property type="match status" value="1"/>
</dbReference>
<keyword evidence="7" id="KW-0010">Activator</keyword>
<keyword evidence="5" id="KW-0805">Transcription regulation</keyword>
<evidence type="ECO:0000256" key="1">
    <source>
        <dbReference type="ARBA" id="ARBA00004496"/>
    </source>
</evidence>
<evidence type="ECO:0000256" key="2">
    <source>
        <dbReference type="ARBA" id="ARBA00022490"/>
    </source>
</evidence>
<name>A0ABV9NTZ8_9BACI</name>
<proteinExistence type="predicted"/>
<organism evidence="11 12">
    <name type="scientific">Bacillus daqingensis</name>
    <dbReference type="NCBI Taxonomy" id="872396"/>
    <lineage>
        <taxon>Bacteria</taxon>
        <taxon>Bacillati</taxon>
        <taxon>Bacillota</taxon>
        <taxon>Bacilli</taxon>
        <taxon>Bacillales</taxon>
        <taxon>Bacillaceae</taxon>
        <taxon>Bacillus</taxon>
    </lineage>
</organism>
<evidence type="ECO:0000256" key="9">
    <source>
        <dbReference type="PROSITE-ProRule" id="PRU00169"/>
    </source>
</evidence>
<dbReference type="Gene3D" id="3.40.50.2300">
    <property type="match status" value="1"/>
</dbReference>
<comment type="subcellular location">
    <subcellularLocation>
        <location evidence="1">Cytoplasm</location>
    </subcellularLocation>
</comment>
<dbReference type="SUPFAM" id="SSF52172">
    <property type="entry name" value="CheY-like"/>
    <property type="match status" value="1"/>
</dbReference>
<dbReference type="Gene3D" id="1.10.10.10">
    <property type="entry name" value="Winged helix-like DNA-binding domain superfamily/Winged helix DNA-binding domain"/>
    <property type="match status" value="1"/>
</dbReference>
<dbReference type="RefSeq" id="WP_377909498.1">
    <property type="nucleotide sequence ID" value="NZ_JBHSGK010000011.1"/>
</dbReference>
<dbReference type="InterPro" id="IPR036388">
    <property type="entry name" value="WH-like_DNA-bd_sf"/>
</dbReference>
<accession>A0ABV9NTZ8</accession>
<reference evidence="12" key="1">
    <citation type="journal article" date="2019" name="Int. J. Syst. Evol. Microbiol.">
        <title>The Global Catalogue of Microorganisms (GCM) 10K type strain sequencing project: providing services to taxonomists for standard genome sequencing and annotation.</title>
        <authorList>
            <consortium name="The Broad Institute Genomics Platform"/>
            <consortium name="The Broad Institute Genome Sequencing Center for Infectious Disease"/>
            <person name="Wu L."/>
            <person name="Ma J."/>
        </authorList>
    </citation>
    <scope>NUCLEOTIDE SEQUENCE [LARGE SCALE GENOMIC DNA]</scope>
    <source>
        <strain evidence="12">JCM 12165</strain>
    </source>
</reference>
<evidence type="ECO:0000259" key="10">
    <source>
        <dbReference type="PROSITE" id="PS50110"/>
    </source>
</evidence>
<evidence type="ECO:0000256" key="6">
    <source>
        <dbReference type="ARBA" id="ARBA00023125"/>
    </source>
</evidence>
<dbReference type="InterPro" id="IPR001789">
    <property type="entry name" value="Sig_transdc_resp-reg_receiver"/>
</dbReference>
<keyword evidence="8" id="KW-0804">Transcription</keyword>